<dbReference type="AlphaFoldDB" id="A0A3N4KBA7"/>
<protein>
    <submittedName>
        <fullName evidence="2">Uncharacterized protein</fullName>
    </submittedName>
</protein>
<dbReference type="EMBL" id="ML120352">
    <property type="protein sequence ID" value="RPB05701.1"/>
    <property type="molecule type" value="Genomic_DNA"/>
</dbReference>
<dbReference type="Proteomes" id="UP000276215">
    <property type="component" value="Unassembled WGS sequence"/>
</dbReference>
<evidence type="ECO:0000313" key="2">
    <source>
        <dbReference type="EMBL" id="RPB05701.1"/>
    </source>
</evidence>
<keyword evidence="3" id="KW-1185">Reference proteome</keyword>
<feature type="transmembrane region" description="Helical" evidence="1">
    <location>
        <begin position="112"/>
        <end position="135"/>
    </location>
</feature>
<evidence type="ECO:0000313" key="3">
    <source>
        <dbReference type="Proteomes" id="UP000276215"/>
    </source>
</evidence>
<sequence>MLVVAMSAVMLNPNIPSLLRALVMASASFRAGSAGRSWRVVRTRSSFLLNSASSPPPILWPLSTEWIRRRLCLACGVDGVVGAFPAIFIPGLGDLMCFWSCFVWYRRGSLFICFWVLVCCLLLGLLSLLRLSLLLGPRCFLRVSCLCCHQGRVRLGLAGLCRGVCPVGGLFGFFRLYRRHYPIFHLIHFLGQRIFQGC</sequence>
<proteinExistence type="predicted"/>
<accession>A0A3N4KBA7</accession>
<organism evidence="2 3">
    <name type="scientific">Choiromyces venosus 120613-1</name>
    <dbReference type="NCBI Taxonomy" id="1336337"/>
    <lineage>
        <taxon>Eukaryota</taxon>
        <taxon>Fungi</taxon>
        <taxon>Dikarya</taxon>
        <taxon>Ascomycota</taxon>
        <taxon>Pezizomycotina</taxon>
        <taxon>Pezizomycetes</taxon>
        <taxon>Pezizales</taxon>
        <taxon>Tuberaceae</taxon>
        <taxon>Choiromyces</taxon>
    </lineage>
</organism>
<evidence type="ECO:0000256" key="1">
    <source>
        <dbReference type="SAM" id="Phobius"/>
    </source>
</evidence>
<keyword evidence="1" id="KW-0812">Transmembrane</keyword>
<keyword evidence="1" id="KW-1133">Transmembrane helix</keyword>
<reference evidence="2 3" key="1">
    <citation type="journal article" date="2018" name="Nat. Ecol. Evol.">
        <title>Pezizomycetes genomes reveal the molecular basis of ectomycorrhizal truffle lifestyle.</title>
        <authorList>
            <person name="Murat C."/>
            <person name="Payen T."/>
            <person name="Noel B."/>
            <person name="Kuo A."/>
            <person name="Morin E."/>
            <person name="Chen J."/>
            <person name="Kohler A."/>
            <person name="Krizsan K."/>
            <person name="Balestrini R."/>
            <person name="Da Silva C."/>
            <person name="Montanini B."/>
            <person name="Hainaut M."/>
            <person name="Levati E."/>
            <person name="Barry K.W."/>
            <person name="Belfiori B."/>
            <person name="Cichocki N."/>
            <person name="Clum A."/>
            <person name="Dockter R.B."/>
            <person name="Fauchery L."/>
            <person name="Guy J."/>
            <person name="Iotti M."/>
            <person name="Le Tacon F."/>
            <person name="Lindquist E.A."/>
            <person name="Lipzen A."/>
            <person name="Malagnac F."/>
            <person name="Mello A."/>
            <person name="Molinier V."/>
            <person name="Miyauchi S."/>
            <person name="Poulain J."/>
            <person name="Riccioni C."/>
            <person name="Rubini A."/>
            <person name="Sitrit Y."/>
            <person name="Splivallo R."/>
            <person name="Traeger S."/>
            <person name="Wang M."/>
            <person name="Zifcakova L."/>
            <person name="Wipf D."/>
            <person name="Zambonelli A."/>
            <person name="Paolocci F."/>
            <person name="Nowrousian M."/>
            <person name="Ottonello S."/>
            <person name="Baldrian P."/>
            <person name="Spatafora J.W."/>
            <person name="Henrissat B."/>
            <person name="Nagy L.G."/>
            <person name="Aury J.M."/>
            <person name="Wincker P."/>
            <person name="Grigoriev I.V."/>
            <person name="Bonfante P."/>
            <person name="Martin F.M."/>
        </authorList>
    </citation>
    <scope>NUCLEOTIDE SEQUENCE [LARGE SCALE GENOMIC DNA]</scope>
    <source>
        <strain evidence="2 3">120613-1</strain>
    </source>
</reference>
<keyword evidence="1" id="KW-0472">Membrane</keyword>
<name>A0A3N4KBA7_9PEZI</name>
<gene>
    <name evidence="2" type="ORF">L873DRAFT_531521</name>
</gene>
<feature type="transmembrane region" description="Helical" evidence="1">
    <location>
        <begin position="155"/>
        <end position="177"/>
    </location>
</feature>